<dbReference type="HOGENOM" id="CLU_2757959_0_0_1"/>
<evidence type="ECO:0000313" key="2">
    <source>
        <dbReference type="EMBL" id="KDR80304.1"/>
    </source>
</evidence>
<gene>
    <name evidence="2" type="ORF">GALMADRAFT_223190</name>
</gene>
<evidence type="ECO:0000313" key="3">
    <source>
        <dbReference type="Proteomes" id="UP000027222"/>
    </source>
</evidence>
<protein>
    <submittedName>
        <fullName evidence="2">Uncharacterized protein</fullName>
    </submittedName>
</protein>
<sequence>MSSQKNTGTSKIDASCPCQPSSFVVFFVVASVGCGDPPIKSGESLQGPILDRGRMANGKKSERVNPPGGT</sequence>
<dbReference type="AlphaFoldDB" id="A0A067TK56"/>
<dbReference type="EMBL" id="KL142372">
    <property type="protein sequence ID" value="KDR80304.1"/>
    <property type="molecule type" value="Genomic_DNA"/>
</dbReference>
<organism evidence="2 3">
    <name type="scientific">Galerina marginata (strain CBS 339.88)</name>
    <dbReference type="NCBI Taxonomy" id="685588"/>
    <lineage>
        <taxon>Eukaryota</taxon>
        <taxon>Fungi</taxon>
        <taxon>Dikarya</taxon>
        <taxon>Basidiomycota</taxon>
        <taxon>Agaricomycotina</taxon>
        <taxon>Agaricomycetes</taxon>
        <taxon>Agaricomycetidae</taxon>
        <taxon>Agaricales</taxon>
        <taxon>Agaricineae</taxon>
        <taxon>Strophariaceae</taxon>
        <taxon>Galerina</taxon>
    </lineage>
</organism>
<keyword evidence="3" id="KW-1185">Reference proteome</keyword>
<dbReference type="Proteomes" id="UP000027222">
    <property type="component" value="Unassembled WGS sequence"/>
</dbReference>
<evidence type="ECO:0000256" key="1">
    <source>
        <dbReference type="SAM" id="MobiDB-lite"/>
    </source>
</evidence>
<reference evidence="3" key="1">
    <citation type="journal article" date="2014" name="Proc. Natl. Acad. Sci. U.S.A.">
        <title>Extensive sampling of basidiomycete genomes demonstrates inadequacy of the white-rot/brown-rot paradigm for wood decay fungi.</title>
        <authorList>
            <person name="Riley R."/>
            <person name="Salamov A.A."/>
            <person name="Brown D.W."/>
            <person name="Nagy L.G."/>
            <person name="Floudas D."/>
            <person name="Held B.W."/>
            <person name="Levasseur A."/>
            <person name="Lombard V."/>
            <person name="Morin E."/>
            <person name="Otillar R."/>
            <person name="Lindquist E.A."/>
            <person name="Sun H."/>
            <person name="LaButti K.M."/>
            <person name="Schmutz J."/>
            <person name="Jabbour D."/>
            <person name="Luo H."/>
            <person name="Baker S.E."/>
            <person name="Pisabarro A.G."/>
            <person name="Walton J.D."/>
            <person name="Blanchette R.A."/>
            <person name="Henrissat B."/>
            <person name="Martin F."/>
            <person name="Cullen D."/>
            <person name="Hibbett D.S."/>
            <person name="Grigoriev I.V."/>
        </authorList>
    </citation>
    <scope>NUCLEOTIDE SEQUENCE [LARGE SCALE GENOMIC DNA]</scope>
    <source>
        <strain evidence="3">CBS 339.88</strain>
    </source>
</reference>
<dbReference type="PROSITE" id="PS51257">
    <property type="entry name" value="PROKAR_LIPOPROTEIN"/>
    <property type="match status" value="1"/>
</dbReference>
<feature type="region of interest" description="Disordered" evidence="1">
    <location>
        <begin position="38"/>
        <end position="70"/>
    </location>
</feature>
<name>A0A067TK56_GALM3</name>
<accession>A0A067TK56</accession>
<feature type="compositionally biased region" description="Basic and acidic residues" evidence="1">
    <location>
        <begin position="51"/>
        <end position="63"/>
    </location>
</feature>
<proteinExistence type="predicted"/>